<evidence type="ECO:0000313" key="2">
    <source>
        <dbReference type="Proteomes" id="UP000008864"/>
    </source>
</evidence>
<dbReference type="STRING" id="559305.A0A080WEW9"/>
<protein>
    <submittedName>
        <fullName evidence="1">Uncharacterized protein</fullName>
    </submittedName>
</protein>
<gene>
    <name evidence="1" type="ORF">TERG_11788</name>
</gene>
<dbReference type="OrthoDB" id="2534523at2759"/>
<dbReference type="RefSeq" id="XP_047605547.1">
    <property type="nucleotide sequence ID" value="XM_047750847.1"/>
</dbReference>
<keyword evidence="2" id="KW-1185">Reference proteome</keyword>
<name>A0A080WEW9_TRIRC</name>
<organism evidence="1 2">
    <name type="scientific">Trichophyton rubrum (strain ATCC MYA-4607 / CBS 118892)</name>
    <name type="common">Athlete's foot fungus</name>
    <dbReference type="NCBI Taxonomy" id="559305"/>
    <lineage>
        <taxon>Eukaryota</taxon>
        <taxon>Fungi</taxon>
        <taxon>Dikarya</taxon>
        <taxon>Ascomycota</taxon>
        <taxon>Pezizomycotina</taxon>
        <taxon>Eurotiomycetes</taxon>
        <taxon>Eurotiomycetidae</taxon>
        <taxon>Onygenales</taxon>
        <taxon>Arthrodermataceae</taxon>
        <taxon>Trichophyton</taxon>
    </lineage>
</organism>
<dbReference type="InParanoid" id="A0A080WEW9"/>
<evidence type="ECO:0000313" key="1">
    <source>
        <dbReference type="EMBL" id="KFL60741.1"/>
    </source>
</evidence>
<dbReference type="GeneID" id="71777163"/>
<dbReference type="VEuPathDB" id="FungiDB:TERG_11788"/>
<dbReference type="Proteomes" id="UP000008864">
    <property type="component" value="Unassembled WGS sequence"/>
</dbReference>
<sequence length="141" mass="15807">MARRRARAQTPKGEIRDIKKLTGDGLTTPCCKRTMRLLSVRGRIARPYSYPRNLLHTQRPGSLQFKVTYPILSWRGAKTKSAARLSDLAQGPLESKKPLAPFTDDVPQYPAVVQGAKYNMQKFANCVLLTRVGNFYEVGPS</sequence>
<dbReference type="AlphaFoldDB" id="A0A080WEW9"/>
<proteinExistence type="predicted"/>
<reference evidence="2" key="1">
    <citation type="journal article" date="2012" name="MBio">
        <title>Comparative genome analysis of Trichophyton rubrum and related dermatophytes reveals candidate genes involved in infection.</title>
        <authorList>
            <person name="Martinez D.A."/>
            <person name="Oliver B.G."/>
            <person name="Graeser Y."/>
            <person name="Goldberg J.M."/>
            <person name="Li W."/>
            <person name="Martinez-Rossi N.M."/>
            <person name="Monod M."/>
            <person name="Shelest E."/>
            <person name="Barton R.C."/>
            <person name="Birch E."/>
            <person name="Brakhage A.A."/>
            <person name="Chen Z."/>
            <person name="Gurr S.J."/>
            <person name="Heiman D."/>
            <person name="Heitman J."/>
            <person name="Kosti I."/>
            <person name="Rossi A."/>
            <person name="Saif S."/>
            <person name="Samalova M."/>
            <person name="Saunders C.W."/>
            <person name="Shea T."/>
            <person name="Summerbell R.C."/>
            <person name="Xu J."/>
            <person name="Young S."/>
            <person name="Zeng Q."/>
            <person name="Birren B.W."/>
            <person name="Cuomo C.A."/>
            <person name="White T.C."/>
        </authorList>
    </citation>
    <scope>NUCLEOTIDE SEQUENCE [LARGE SCALE GENOMIC DNA]</scope>
    <source>
        <strain evidence="2">ATCC MYA-4607 / CBS 118892</strain>
    </source>
</reference>
<accession>A0A080WEW9</accession>
<dbReference type="EMBL" id="GG700649">
    <property type="protein sequence ID" value="KFL60741.1"/>
    <property type="molecule type" value="Genomic_DNA"/>
</dbReference>
<dbReference type="HOGENOM" id="CLU_1826676_0_0_1"/>